<comment type="caution">
    <text evidence="7">The sequence shown here is derived from an EMBL/GenBank/DDBJ whole genome shotgun (WGS) entry which is preliminary data.</text>
</comment>
<proteinExistence type="predicted"/>
<dbReference type="Proteomes" id="UP000708148">
    <property type="component" value="Unassembled WGS sequence"/>
</dbReference>
<feature type="transmembrane region" description="Helical" evidence="5">
    <location>
        <begin position="627"/>
        <end position="646"/>
    </location>
</feature>
<organism evidence="7 8">
    <name type="scientific">Ostreobium quekettii</name>
    <dbReference type="NCBI Taxonomy" id="121088"/>
    <lineage>
        <taxon>Eukaryota</taxon>
        <taxon>Viridiplantae</taxon>
        <taxon>Chlorophyta</taxon>
        <taxon>core chlorophytes</taxon>
        <taxon>Ulvophyceae</taxon>
        <taxon>TCBD clade</taxon>
        <taxon>Bryopsidales</taxon>
        <taxon>Ostreobineae</taxon>
        <taxon>Ostreobiaceae</taxon>
        <taxon>Ostreobium</taxon>
    </lineage>
</organism>
<accession>A0A8S1IMF2</accession>
<feature type="transmembrane region" description="Helical" evidence="5">
    <location>
        <begin position="364"/>
        <end position="385"/>
    </location>
</feature>
<dbReference type="SUPFAM" id="SSF103473">
    <property type="entry name" value="MFS general substrate transporter"/>
    <property type="match status" value="1"/>
</dbReference>
<dbReference type="InterPro" id="IPR004331">
    <property type="entry name" value="SPX_dom"/>
</dbReference>
<dbReference type="AlphaFoldDB" id="A0A8S1IMF2"/>
<keyword evidence="2 5" id="KW-0812">Transmembrane</keyword>
<evidence type="ECO:0000256" key="2">
    <source>
        <dbReference type="ARBA" id="ARBA00022692"/>
    </source>
</evidence>
<dbReference type="GO" id="GO:0016020">
    <property type="term" value="C:membrane"/>
    <property type="evidence" value="ECO:0007669"/>
    <property type="project" value="UniProtKB-SubCell"/>
</dbReference>
<feature type="transmembrane region" description="Helical" evidence="5">
    <location>
        <begin position="459"/>
        <end position="483"/>
    </location>
</feature>
<reference evidence="7" key="1">
    <citation type="submission" date="2020-12" db="EMBL/GenBank/DDBJ databases">
        <authorList>
            <person name="Iha C."/>
        </authorList>
    </citation>
    <scope>NUCLEOTIDE SEQUENCE</scope>
</reference>
<evidence type="ECO:0000256" key="1">
    <source>
        <dbReference type="ARBA" id="ARBA00004141"/>
    </source>
</evidence>
<feature type="transmembrane region" description="Helical" evidence="5">
    <location>
        <begin position="687"/>
        <end position="709"/>
    </location>
</feature>
<feature type="transmembrane region" description="Helical" evidence="5">
    <location>
        <begin position="495"/>
        <end position="515"/>
    </location>
</feature>
<evidence type="ECO:0000256" key="5">
    <source>
        <dbReference type="SAM" id="Phobius"/>
    </source>
</evidence>
<sequence length="789" mass="88058">MKFGEKLRVEGLREWRYAYIAYGPLKRQLDVIMDAADEQTQEENQTEVARHRVDQLKMMFQRHLDSEIVKVIDFYTVMLSSVQDMVDRLQEEHDDILSRIRAPDLPTRSKLGLIEVRQEKWRAAARTAMSLFEYITLNMQALRKIVKKMVKKVNPLLPSDFVDTENVFEIEHPTEPETKLVQATFLTDEEIRRMEAMKEHKELKEVHQDIRTALGQLQSWMNWLNDTAGCSNSPLDQITLANNELYESLFEPGSLGSTIEAPRAGRDNLPWNQVASNVSEFEPVLRELRLATIKATNSARLISVTRDWFESQAGIFEMPPSPDAAIATSLGLFLNLVDTFLYMANYNLVIPLNNQFCEQLGVSHSVGGIIVGAADVTAMISAVNFSMWTNSSFRKPLIFSGAVLMVSNILYSLAYDFWGLPLLVAARLVTGLGNARALNRRYIADYVTKENRTRASAAFVGASCLGMATGPFLSLPLSFIPHLKFLGLTIDNVTVAGWLMAAVWGLFLLIAVPFFSEPKAKAEALPQHQRNGGKDRVYDSPVLSTARAPLLHAVEENGKMEDRDGRHDSLMGAVDGRRSKKFNMWVDPHWMPTIATILLLFLLKVLQQGAVSSFPIYGDHYQWTDKQIGMFLAAMGIFVLPVNFFVGALSYRILDRELCSISLSLCLLGSVLVYSTHTYHFIATWRYFTGFSVIYVATIVLEGAAMSLMSKVIHPSWARGTFNAGLLATEAGSLGRLFGNAFVTIIGGAVGVSTVAEVVIFGDVNYGVFGILTLCVMAFTMMVYGKLAV</sequence>
<evidence type="ECO:0000259" key="6">
    <source>
        <dbReference type="PROSITE" id="PS51382"/>
    </source>
</evidence>
<dbReference type="Gene3D" id="1.20.1250.20">
    <property type="entry name" value="MFS general substrate transporter like domains"/>
    <property type="match status" value="1"/>
</dbReference>
<feature type="transmembrane region" description="Helical" evidence="5">
    <location>
        <begin position="324"/>
        <end position="344"/>
    </location>
</feature>
<dbReference type="PANTHER" id="PTHR23510:SF64">
    <property type="entry name" value="INNER MEMBRANE TRANSPORT PROTEIN YAJR"/>
    <property type="match status" value="1"/>
</dbReference>
<feature type="transmembrane region" description="Helical" evidence="5">
    <location>
        <begin position="766"/>
        <end position="785"/>
    </location>
</feature>
<dbReference type="CDD" id="cd14447">
    <property type="entry name" value="SPX"/>
    <property type="match status" value="1"/>
</dbReference>
<dbReference type="OrthoDB" id="5588846at2759"/>
<keyword evidence="3 5" id="KW-1133">Transmembrane helix</keyword>
<dbReference type="InterPro" id="IPR051068">
    <property type="entry name" value="MFS_Domain-Containing_Protein"/>
</dbReference>
<dbReference type="Pfam" id="PF07690">
    <property type="entry name" value="MFS_1"/>
    <property type="match status" value="1"/>
</dbReference>
<dbReference type="EMBL" id="CAJHUC010000280">
    <property type="protein sequence ID" value="CAD7694892.1"/>
    <property type="molecule type" value="Genomic_DNA"/>
</dbReference>
<evidence type="ECO:0000256" key="4">
    <source>
        <dbReference type="ARBA" id="ARBA00023136"/>
    </source>
</evidence>
<protein>
    <recommendedName>
        <fullName evidence="6">SPX domain-containing protein</fullName>
    </recommendedName>
</protein>
<gene>
    <name evidence="7" type="ORF">OSTQU699_LOCUS252</name>
</gene>
<dbReference type="InterPro" id="IPR036259">
    <property type="entry name" value="MFS_trans_sf"/>
</dbReference>
<evidence type="ECO:0000313" key="7">
    <source>
        <dbReference type="EMBL" id="CAD7694892.1"/>
    </source>
</evidence>
<feature type="transmembrane region" description="Helical" evidence="5">
    <location>
        <begin position="397"/>
        <end position="414"/>
    </location>
</feature>
<dbReference type="PROSITE" id="PS51382">
    <property type="entry name" value="SPX"/>
    <property type="match status" value="1"/>
</dbReference>
<name>A0A8S1IMF2_9CHLO</name>
<evidence type="ECO:0000313" key="8">
    <source>
        <dbReference type="Proteomes" id="UP000708148"/>
    </source>
</evidence>
<feature type="domain" description="SPX" evidence="6">
    <location>
        <begin position="1"/>
        <end position="163"/>
    </location>
</feature>
<dbReference type="InterPro" id="IPR011701">
    <property type="entry name" value="MFS"/>
</dbReference>
<feature type="transmembrane region" description="Helical" evidence="5">
    <location>
        <begin position="590"/>
        <end position="607"/>
    </location>
</feature>
<keyword evidence="8" id="KW-1185">Reference proteome</keyword>
<feature type="transmembrane region" description="Helical" evidence="5">
    <location>
        <begin position="737"/>
        <end position="760"/>
    </location>
</feature>
<dbReference type="PANTHER" id="PTHR23510">
    <property type="entry name" value="INNER MEMBRANE TRANSPORT PROTEIN YAJR"/>
    <property type="match status" value="1"/>
</dbReference>
<evidence type="ECO:0000256" key="3">
    <source>
        <dbReference type="ARBA" id="ARBA00022989"/>
    </source>
</evidence>
<comment type="subcellular location">
    <subcellularLocation>
        <location evidence="1">Membrane</location>
        <topology evidence="1">Multi-pass membrane protein</topology>
    </subcellularLocation>
</comment>
<keyword evidence="4 5" id="KW-0472">Membrane</keyword>
<dbReference type="GO" id="GO:0022857">
    <property type="term" value="F:transmembrane transporter activity"/>
    <property type="evidence" value="ECO:0007669"/>
    <property type="project" value="InterPro"/>
</dbReference>
<feature type="transmembrane region" description="Helical" evidence="5">
    <location>
        <begin position="658"/>
        <end position="675"/>
    </location>
</feature>